<dbReference type="SUPFAM" id="SSF50494">
    <property type="entry name" value="Trypsin-like serine proteases"/>
    <property type="match status" value="1"/>
</dbReference>
<keyword evidence="5" id="KW-1185">Reference proteome</keyword>
<dbReference type="PANTHER" id="PTHR24253:SF153">
    <property type="entry name" value="SERINE PROTEASE HEPSIN"/>
    <property type="match status" value="1"/>
</dbReference>
<protein>
    <submittedName>
        <fullName evidence="4">Trypsin</fullName>
    </submittedName>
</protein>
<dbReference type="Pfam" id="PF00089">
    <property type="entry name" value="Trypsin"/>
    <property type="match status" value="1"/>
</dbReference>
<organism evidence="4 5">
    <name type="scientific">Ancylostoma ceylanicum</name>
    <dbReference type="NCBI Taxonomy" id="53326"/>
    <lineage>
        <taxon>Eukaryota</taxon>
        <taxon>Metazoa</taxon>
        <taxon>Ecdysozoa</taxon>
        <taxon>Nematoda</taxon>
        <taxon>Chromadorea</taxon>
        <taxon>Rhabditida</taxon>
        <taxon>Rhabditina</taxon>
        <taxon>Rhabditomorpha</taxon>
        <taxon>Strongyloidea</taxon>
        <taxon>Ancylostomatidae</taxon>
        <taxon>Ancylostomatinae</taxon>
        <taxon>Ancylostoma</taxon>
    </lineage>
</organism>
<evidence type="ECO:0000256" key="2">
    <source>
        <dbReference type="SAM" id="MobiDB-lite"/>
    </source>
</evidence>
<gene>
    <name evidence="4" type="ORF">ANCCEY_00477</name>
</gene>
<dbReference type="PROSITE" id="PS50240">
    <property type="entry name" value="TRYPSIN_DOM"/>
    <property type="match status" value="1"/>
</dbReference>
<dbReference type="Gene3D" id="2.40.10.10">
    <property type="entry name" value="Trypsin-like serine proteases"/>
    <property type="match status" value="1"/>
</dbReference>
<dbReference type="GO" id="GO:0004252">
    <property type="term" value="F:serine-type endopeptidase activity"/>
    <property type="evidence" value="ECO:0007669"/>
    <property type="project" value="InterPro"/>
</dbReference>
<dbReference type="PANTHER" id="PTHR24253">
    <property type="entry name" value="TRANSMEMBRANE PROTEASE SERINE"/>
    <property type="match status" value="1"/>
</dbReference>
<dbReference type="Proteomes" id="UP000054495">
    <property type="component" value="Unassembled WGS sequence"/>
</dbReference>
<proteinExistence type="predicted"/>
<dbReference type="InterPro" id="IPR009003">
    <property type="entry name" value="Peptidase_S1_PA"/>
</dbReference>
<accession>A0A0D6M8F3</accession>
<feature type="domain" description="Peptidase S1" evidence="3">
    <location>
        <begin position="41"/>
        <end position="271"/>
    </location>
</feature>
<keyword evidence="1" id="KW-1015">Disulfide bond</keyword>
<dbReference type="AlphaFoldDB" id="A0A0D6M8F3"/>
<dbReference type="InterPro" id="IPR033116">
    <property type="entry name" value="TRYPSIN_SER"/>
</dbReference>
<reference evidence="4 5" key="1">
    <citation type="submission" date="2013-05" db="EMBL/GenBank/DDBJ databases">
        <title>Draft genome of the parasitic nematode Anyclostoma ceylanicum.</title>
        <authorList>
            <person name="Mitreva M."/>
        </authorList>
    </citation>
    <scope>NUCLEOTIDE SEQUENCE [LARGE SCALE GENOMIC DNA]</scope>
</reference>
<dbReference type="PROSITE" id="PS00135">
    <property type="entry name" value="TRYPSIN_SER"/>
    <property type="match status" value="1"/>
</dbReference>
<evidence type="ECO:0000313" key="4">
    <source>
        <dbReference type="EMBL" id="EPB80380.1"/>
    </source>
</evidence>
<dbReference type="EMBL" id="KE124780">
    <property type="protein sequence ID" value="EPB80380.1"/>
    <property type="molecule type" value="Genomic_DNA"/>
</dbReference>
<evidence type="ECO:0000256" key="1">
    <source>
        <dbReference type="ARBA" id="ARBA00023157"/>
    </source>
</evidence>
<sequence length="288" mass="32162">MSLPREQQGKRLNHHEMNKVLLRFNVEGEGKQSERSPPKRSFGGRQFERNEYPWTVTLIMTSPGRDLSLFSALSVMRSPENIFVFIGINKLLSYNNLNPKLREALHNVSKITVHNFDHCYHNNDLALIELTEDVSEAHSTPICMPNENLKLYDVLYASGSGMDPSLPKTLTDPGQYSRGKQVVAQKLYGVDDTSHMIATVTFSKSPQPGDSGGPLFQVDESETHTLVGITSLAVVGYAWKPDIGETNHYENQFHPNYVISANGDYAHMNVQQKPSSNSAMGRERSPAA</sequence>
<dbReference type="SMART" id="SM00020">
    <property type="entry name" value="Tryp_SPc"/>
    <property type="match status" value="1"/>
</dbReference>
<evidence type="ECO:0000313" key="5">
    <source>
        <dbReference type="Proteomes" id="UP000054495"/>
    </source>
</evidence>
<evidence type="ECO:0000259" key="3">
    <source>
        <dbReference type="PROSITE" id="PS50240"/>
    </source>
</evidence>
<dbReference type="GO" id="GO:0006508">
    <property type="term" value="P:proteolysis"/>
    <property type="evidence" value="ECO:0007669"/>
    <property type="project" value="InterPro"/>
</dbReference>
<name>A0A0D6M8F3_9BILA</name>
<feature type="region of interest" description="Disordered" evidence="2">
    <location>
        <begin position="269"/>
        <end position="288"/>
    </location>
</feature>
<dbReference type="InterPro" id="IPR043504">
    <property type="entry name" value="Peptidase_S1_PA_chymotrypsin"/>
</dbReference>
<feature type="compositionally biased region" description="Basic and acidic residues" evidence="2">
    <location>
        <begin position="26"/>
        <end position="37"/>
    </location>
</feature>
<feature type="region of interest" description="Disordered" evidence="2">
    <location>
        <begin position="26"/>
        <end position="45"/>
    </location>
</feature>
<feature type="compositionally biased region" description="Polar residues" evidence="2">
    <location>
        <begin position="269"/>
        <end position="279"/>
    </location>
</feature>
<dbReference type="InterPro" id="IPR001254">
    <property type="entry name" value="Trypsin_dom"/>
</dbReference>